<protein>
    <submittedName>
        <fullName evidence="2">Uncharacterized protein</fullName>
    </submittedName>
</protein>
<comment type="caution">
    <text evidence="2">The sequence shown here is derived from an EMBL/GenBank/DDBJ whole genome shotgun (WGS) entry which is preliminary data.</text>
</comment>
<feature type="region of interest" description="Disordered" evidence="1">
    <location>
        <begin position="1"/>
        <end position="49"/>
    </location>
</feature>
<dbReference type="AlphaFoldDB" id="A0A543N6N8"/>
<organism evidence="2 3">
    <name type="scientific">Haloactinospora alba</name>
    <dbReference type="NCBI Taxonomy" id="405555"/>
    <lineage>
        <taxon>Bacteria</taxon>
        <taxon>Bacillati</taxon>
        <taxon>Actinomycetota</taxon>
        <taxon>Actinomycetes</taxon>
        <taxon>Streptosporangiales</taxon>
        <taxon>Nocardiopsidaceae</taxon>
        <taxon>Haloactinospora</taxon>
    </lineage>
</organism>
<sequence length="144" mass="16069">MRETKKLAERLEAERARPVPPPSPRNESAATARLSLLRSEGHDESPRDPVSAVRAWLHDWLCQSGPYCHGDNDHARGTVTATHARRIVDTCAAWGVGQELRTAVHDAFCRPGKRCPRRSDHARGNDATHLMMEVAELIESTEDE</sequence>
<evidence type="ECO:0000313" key="3">
    <source>
        <dbReference type="Proteomes" id="UP000317422"/>
    </source>
</evidence>
<dbReference type="Proteomes" id="UP000317422">
    <property type="component" value="Unassembled WGS sequence"/>
</dbReference>
<proteinExistence type="predicted"/>
<accession>A0A543N6N8</accession>
<evidence type="ECO:0000313" key="2">
    <source>
        <dbReference type="EMBL" id="TQN27493.1"/>
    </source>
</evidence>
<dbReference type="EMBL" id="VFQC01000003">
    <property type="protein sequence ID" value="TQN27493.1"/>
    <property type="molecule type" value="Genomic_DNA"/>
</dbReference>
<evidence type="ECO:0000256" key="1">
    <source>
        <dbReference type="SAM" id="MobiDB-lite"/>
    </source>
</evidence>
<reference evidence="2 3" key="1">
    <citation type="submission" date="2019-06" db="EMBL/GenBank/DDBJ databases">
        <title>Sequencing the genomes of 1000 actinobacteria strains.</title>
        <authorList>
            <person name="Klenk H.-P."/>
        </authorList>
    </citation>
    <scope>NUCLEOTIDE SEQUENCE [LARGE SCALE GENOMIC DNA]</scope>
    <source>
        <strain evidence="2 3">DSM 45015</strain>
    </source>
</reference>
<name>A0A543N6N8_9ACTN</name>
<keyword evidence="3" id="KW-1185">Reference proteome</keyword>
<feature type="compositionally biased region" description="Basic and acidic residues" evidence="1">
    <location>
        <begin position="1"/>
        <end position="17"/>
    </location>
</feature>
<gene>
    <name evidence="2" type="ORF">FHX37_4213</name>
</gene>